<name>A0A4R7IYS9_9ACTN</name>
<keyword evidence="1" id="KW-1133">Transmembrane helix</keyword>
<keyword evidence="1" id="KW-0472">Membrane</keyword>
<sequence length="150" mass="15371">MHLVAAAAVGAVGAWALASLVELLSGLPLQLTWPGAVVLLVIGGCISAIAAGAWLRLRRDRVRTEPARAVALLALGKAAALGGVLMAGGYLMFAMLSVPDLALPAARDRVLRASVAMIGGLIVMVAGLVLERACRVPEDGDDDAEDQPEL</sequence>
<gene>
    <name evidence="2" type="ORF">CLV29_2965</name>
</gene>
<dbReference type="RefSeq" id="WP_133755861.1">
    <property type="nucleotide sequence ID" value="NZ_SOAW01000003.1"/>
</dbReference>
<organism evidence="2 3">
    <name type="scientific">Naumannella halotolerans</name>
    <dbReference type="NCBI Taxonomy" id="993414"/>
    <lineage>
        <taxon>Bacteria</taxon>
        <taxon>Bacillati</taxon>
        <taxon>Actinomycetota</taxon>
        <taxon>Actinomycetes</taxon>
        <taxon>Propionibacteriales</taxon>
        <taxon>Propionibacteriaceae</taxon>
        <taxon>Naumannella</taxon>
    </lineage>
</organism>
<keyword evidence="1" id="KW-0812">Transmembrane</keyword>
<dbReference type="Proteomes" id="UP000295371">
    <property type="component" value="Unassembled WGS sequence"/>
</dbReference>
<proteinExistence type="predicted"/>
<evidence type="ECO:0000256" key="1">
    <source>
        <dbReference type="SAM" id="Phobius"/>
    </source>
</evidence>
<protein>
    <submittedName>
        <fullName evidence="2">Uncharacterized protein DUF3180</fullName>
    </submittedName>
</protein>
<feature type="transmembrane region" description="Helical" evidence="1">
    <location>
        <begin position="113"/>
        <end position="130"/>
    </location>
</feature>
<evidence type="ECO:0000313" key="3">
    <source>
        <dbReference type="Proteomes" id="UP000295371"/>
    </source>
</evidence>
<dbReference type="EMBL" id="SOAW01000003">
    <property type="protein sequence ID" value="TDT29942.1"/>
    <property type="molecule type" value="Genomic_DNA"/>
</dbReference>
<comment type="caution">
    <text evidence="2">The sequence shown here is derived from an EMBL/GenBank/DDBJ whole genome shotgun (WGS) entry which is preliminary data.</text>
</comment>
<dbReference type="Pfam" id="PF11377">
    <property type="entry name" value="DUF3180"/>
    <property type="match status" value="1"/>
</dbReference>
<evidence type="ECO:0000313" key="2">
    <source>
        <dbReference type="EMBL" id="TDT29942.1"/>
    </source>
</evidence>
<reference evidence="2 3" key="1">
    <citation type="submission" date="2019-03" db="EMBL/GenBank/DDBJ databases">
        <title>Genomic Encyclopedia of Archaeal and Bacterial Type Strains, Phase II (KMG-II): from individual species to whole genera.</title>
        <authorList>
            <person name="Goeker M."/>
        </authorList>
    </citation>
    <scope>NUCLEOTIDE SEQUENCE [LARGE SCALE GENOMIC DNA]</scope>
    <source>
        <strain evidence="2 3">DSM 24323</strain>
    </source>
</reference>
<feature type="transmembrane region" description="Helical" evidence="1">
    <location>
        <begin position="69"/>
        <end position="93"/>
    </location>
</feature>
<dbReference type="InterPro" id="IPR021517">
    <property type="entry name" value="DUF3180"/>
</dbReference>
<feature type="transmembrane region" description="Helical" evidence="1">
    <location>
        <begin position="34"/>
        <end position="57"/>
    </location>
</feature>
<dbReference type="OrthoDB" id="3711521at2"/>
<keyword evidence="3" id="KW-1185">Reference proteome</keyword>
<accession>A0A4R7IYS9</accession>
<dbReference type="AlphaFoldDB" id="A0A4R7IYS9"/>